<reference evidence="2 3" key="1">
    <citation type="submission" date="2020-07" db="EMBL/GenBank/DDBJ databases">
        <authorList>
            <person name="Cui H."/>
        </authorList>
    </citation>
    <scope>NUCLEOTIDE SEQUENCE [LARGE SCALE GENOMIC DNA]</scope>
    <source>
        <strain evidence="2 3">YPL8</strain>
    </source>
</reference>
<organism evidence="2 3">
    <name type="scientific">Natrinema halophilum</name>
    <dbReference type="NCBI Taxonomy" id="1699371"/>
    <lineage>
        <taxon>Archaea</taxon>
        <taxon>Methanobacteriati</taxon>
        <taxon>Methanobacteriota</taxon>
        <taxon>Stenosarchaea group</taxon>
        <taxon>Halobacteria</taxon>
        <taxon>Halobacteriales</taxon>
        <taxon>Natrialbaceae</taxon>
        <taxon>Natrinema</taxon>
    </lineage>
</organism>
<name>A0A7D5KCI0_9EURY</name>
<dbReference type="RefSeq" id="WP_179260379.1">
    <property type="nucleotide sequence ID" value="NZ_CP058601.1"/>
</dbReference>
<keyword evidence="3" id="KW-1185">Reference proteome</keyword>
<evidence type="ECO:0000313" key="2">
    <source>
        <dbReference type="EMBL" id="QLG48641.1"/>
    </source>
</evidence>
<protein>
    <submittedName>
        <fullName evidence="2">Uncharacterized protein</fullName>
    </submittedName>
</protein>
<dbReference type="Proteomes" id="UP000509241">
    <property type="component" value="Chromosome"/>
</dbReference>
<evidence type="ECO:0000313" key="3">
    <source>
        <dbReference type="Proteomes" id="UP000509241"/>
    </source>
</evidence>
<accession>A0A7D5KCI0</accession>
<dbReference type="KEGG" id="haly:HYG82_07160"/>
<sequence>MDATQIEESAGTGRAEQFDTPRDQPAVSFYMPGTPTVSFVEYVELAIKMLIGR</sequence>
<dbReference type="OrthoDB" id="160758at2157"/>
<dbReference type="AlphaFoldDB" id="A0A7D5KCI0"/>
<evidence type="ECO:0000256" key="1">
    <source>
        <dbReference type="SAM" id="MobiDB-lite"/>
    </source>
</evidence>
<proteinExistence type="predicted"/>
<feature type="region of interest" description="Disordered" evidence="1">
    <location>
        <begin position="1"/>
        <end position="27"/>
    </location>
</feature>
<dbReference type="EMBL" id="CP058601">
    <property type="protein sequence ID" value="QLG48641.1"/>
    <property type="molecule type" value="Genomic_DNA"/>
</dbReference>
<dbReference type="GeneID" id="56033057"/>
<gene>
    <name evidence="2" type="ORF">HYG82_07160</name>
</gene>